<proteinExistence type="predicted"/>
<evidence type="ECO:0000313" key="7">
    <source>
        <dbReference type="Proteomes" id="UP001652621"/>
    </source>
</evidence>
<dbReference type="RefSeq" id="XP_058987693.1">
    <property type="nucleotide sequence ID" value="XM_059131710.1"/>
</dbReference>
<feature type="transmembrane region" description="Helical" evidence="5">
    <location>
        <begin position="376"/>
        <end position="400"/>
    </location>
</feature>
<evidence type="ECO:0000256" key="3">
    <source>
        <dbReference type="ARBA" id="ARBA00022989"/>
    </source>
</evidence>
<dbReference type="GeneID" id="131806878"/>
<protein>
    <submittedName>
        <fullName evidence="8">Uncharacterized protein LOC131806878</fullName>
    </submittedName>
</protein>
<keyword evidence="2 5" id="KW-0812">Transmembrane</keyword>
<evidence type="ECO:0000256" key="2">
    <source>
        <dbReference type="ARBA" id="ARBA00022692"/>
    </source>
</evidence>
<evidence type="ECO:0000313" key="8">
    <source>
        <dbReference type="RefSeq" id="XP_058987693.1"/>
    </source>
</evidence>
<feature type="transmembrane region" description="Helical" evidence="5">
    <location>
        <begin position="317"/>
        <end position="337"/>
    </location>
</feature>
<keyword evidence="7" id="KW-1185">Reference proteome</keyword>
<dbReference type="SUPFAM" id="SSF103473">
    <property type="entry name" value="MFS general substrate transporter"/>
    <property type="match status" value="1"/>
</dbReference>
<dbReference type="PROSITE" id="PS50850">
    <property type="entry name" value="MFS"/>
    <property type="match status" value="1"/>
</dbReference>
<reference evidence="8" key="1">
    <citation type="submission" date="2025-08" db="UniProtKB">
        <authorList>
            <consortium name="RefSeq"/>
        </authorList>
    </citation>
    <scope>IDENTIFICATION</scope>
    <source>
        <strain evidence="8">Aabys</strain>
        <tissue evidence="8">Whole body</tissue>
    </source>
</reference>
<feature type="transmembrane region" description="Helical" evidence="5">
    <location>
        <begin position="344"/>
        <end position="364"/>
    </location>
</feature>
<organism evidence="7 8">
    <name type="scientific">Musca domestica</name>
    <name type="common">House fly</name>
    <dbReference type="NCBI Taxonomy" id="7370"/>
    <lineage>
        <taxon>Eukaryota</taxon>
        <taxon>Metazoa</taxon>
        <taxon>Ecdysozoa</taxon>
        <taxon>Arthropoda</taxon>
        <taxon>Hexapoda</taxon>
        <taxon>Insecta</taxon>
        <taxon>Pterygota</taxon>
        <taxon>Neoptera</taxon>
        <taxon>Endopterygota</taxon>
        <taxon>Diptera</taxon>
        <taxon>Brachycera</taxon>
        <taxon>Muscomorpha</taxon>
        <taxon>Muscoidea</taxon>
        <taxon>Muscidae</taxon>
        <taxon>Musca</taxon>
    </lineage>
</organism>
<name>A0ABM3VPG4_MUSDO</name>
<dbReference type="InterPro" id="IPR020846">
    <property type="entry name" value="MFS_dom"/>
</dbReference>
<keyword evidence="3 5" id="KW-1133">Transmembrane helix</keyword>
<evidence type="ECO:0000259" key="6">
    <source>
        <dbReference type="PROSITE" id="PS50850"/>
    </source>
</evidence>
<feature type="transmembrane region" description="Helical" evidence="5">
    <location>
        <begin position="412"/>
        <end position="433"/>
    </location>
</feature>
<comment type="subcellular location">
    <subcellularLocation>
        <location evidence="1">Membrane</location>
        <topology evidence="1">Multi-pass membrane protein</topology>
    </subcellularLocation>
</comment>
<sequence length="488" mass="54517">MMWTTSSKKDEIPNYPPQSAVPTFPALTRAEEPEGWCRRNHKNKPQSNSSGAAALIFTSGGMFLGDPGPRAYFTNKHLPMSWFIGAIVGVILGAIICNRIPKKLITCFASLLVTVSGILLVADPRSLNALLAARYINGCALGLVFPLTFVLVGEQCVKSLRGMNAAAVGSMCLQLGVFLQIIYSYIWPQDASFDGAQMMGILSIFWGFLSFFMAFFLQLESPIFYLARGQEEMAIDILRRLQRPFTVTHETYEQLMEHKHYLAESREKTLLQSAIIGFPALLKLSFYRVFSAASSCFYTYFAFSYAVSIAFKYDATWAYNVYGFLAWIGTMIVTFTIDSKGRKTPMIFGFFCCSCLCFSLAGVLNDEFSVRDSGTMTVVMFLMMAYQLFAGISTASSSVYLTEAFPLAVKPYYVAITFIAEMSIHILVIAVHSEPWSYNVYDLPPYFYTLGGLSVVFFVVAIAALPETKKNTLRECLAKFRKLVNCQY</sequence>
<dbReference type="PANTHER" id="PTHR23529">
    <property type="entry name" value="GH19118P-RELATED"/>
    <property type="match status" value="1"/>
</dbReference>
<feature type="transmembrane region" description="Helical" evidence="5">
    <location>
        <begin position="77"/>
        <end position="97"/>
    </location>
</feature>
<accession>A0ABM3VPG4</accession>
<evidence type="ECO:0000256" key="1">
    <source>
        <dbReference type="ARBA" id="ARBA00004141"/>
    </source>
</evidence>
<keyword evidence="4 5" id="KW-0472">Membrane</keyword>
<feature type="transmembrane region" description="Helical" evidence="5">
    <location>
        <begin position="198"/>
        <end position="219"/>
    </location>
</feature>
<dbReference type="InterPro" id="IPR005828">
    <property type="entry name" value="MFS_sugar_transport-like"/>
</dbReference>
<evidence type="ECO:0000256" key="5">
    <source>
        <dbReference type="SAM" id="Phobius"/>
    </source>
</evidence>
<dbReference type="PANTHER" id="PTHR23529:SF2">
    <property type="entry name" value="GH19118P-RELATED"/>
    <property type="match status" value="1"/>
</dbReference>
<feature type="transmembrane region" description="Helical" evidence="5">
    <location>
        <begin position="289"/>
        <end position="311"/>
    </location>
</feature>
<feature type="transmembrane region" description="Helical" evidence="5">
    <location>
        <begin position="445"/>
        <end position="465"/>
    </location>
</feature>
<feature type="transmembrane region" description="Helical" evidence="5">
    <location>
        <begin position="165"/>
        <end position="186"/>
    </location>
</feature>
<dbReference type="Pfam" id="PF00083">
    <property type="entry name" value="Sugar_tr"/>
    <property type="match status" value="1"/>
</dbReference>
<dbReference type="InterPro" id="IPR036259">
    <property type="entry name" value="MFS_trans_sf"/>
</dbReference>
<feature type="transmembrane region" description="Helical" evidence="5">
    <location>
        <begin position="134"/>
        <end position="153"/>
    </location>
</feature>
<evidence type="ECO:0000256" key="4">
    <source>
        <dbReference type="ARBA" id="ARBA00023136"/>
    </source>
</evidence>
<feature type="domain" description="Major facilitator superfamily (MFS) profile" evidence="6">
    <location>
        <begin position="1"/>
        <end position="469"/>
    </location>
</feature>
<dbReference type="Proteomes" id="UP001652621">
    <property type="component" value="Unplaced"/>
</dbReference>
<gene>
    <name evidence="8" type="primary">LOC131806878</name>
</gene>
<dbReference type="Gene3D" id="1.20.1250.20">
    <property type="entry name" value="MFS general substrate transporter like domains"/>
    <property type="match status" value="1"/>
</dbReference>
<feature type="transmembrane region" description="Helical" evidence="5">
    <location>
        <begin position="104"/>
        <end position="122"/>
    </location>
</feature>
<feature type="transmembrane region" description="Helical" evidence="5">
    <location>
        <begin position="48"/>
        <end position="65"/>
    </location>
</feature>